<dbReference type="PANTHER" id="PTHR18871">
    <property type="entry name" value="CENTROSOMAL PROTEIN OF 112 KDA"/>
    <property type="match status" value="1"/>
</dbReference>
<evidence type="ECO:0000259" key="2">
    <source>
        <dbReference type="Pfam" id="PF14846"/>
    </source>
</evidence>
<feature type="coiled-coil region" evidence="1">
    <location>
        <begin position="324"/>
        <end position="351"/>
    </location>
</feature>
<evidence type="ECO:0000256" key="1">
    <source>
        <dbReference type="SAM" id="Coils"/>
    </source>
</evidence>
<evidence type="ECO:0000313" key="4">
    <source>
        <dbReference type="Proteomes" id="UP001642483"/>
    </source>
</evidence>
<dbReference type="EMBL" id="CAWYQH010000099">
    <property type="protein sequence ID" value="CAK8685187.1"/>
    <property type="molecule type" value="Genomic_DNA"/>
</dbReference>
<comment type="caution">
    <text evidence="3">The sequence shown here is derived from an EMBL/GenBank/DDBJ whole genome shotgun (WGS) entry which is preliminary data.</text>
</comment>
<feature type="domain" description="DUF4485" evidence="2">
    <location>
        <begin position="8"/>
        <end position="90"/>
    </location>
</feature>
<dbReference type="InterPro" id="IPR027831">
    <property type="entry name" value="DUF4485"/>
</dbReference>
<dbReference type="Pfam" id="PF14846">
    <property type="entry name" value="DUF4485"/>
    <property type="match status" value="1"/>
</dbReference>
<keyword evidence="4" id="KW-1185">Reference proteome</keyword>
<gene>
    <name evidence="3" type="ORF">CVLEPA_LOCUS16332</name>
</gene>
<feature type="coiled-coil region" evidence="1">
    <location>
        <begin position="233"/>
        <end position="296"/>
    </location>
</feature>
<accession>A0ABP0G036</accession>
<evidence type="ECO:0000313" key="3">
    <source>
        <dbReference type="EMBL" id="CAK8685187.1"/>
    </source>
</evidence>
<feature type="coiled-coil region" evidence="1">
    <location>
        <begin position="542"/>
        <end position="834"/>
    </location>
</feature>
<dbReference type="Proteomes" id="UP001642483">
    <property type="component" value="Unassembled WGS sequence"/>
</dbReference>
<keyword evidence="1" id="KW-0175">Coiled coil</keyword>
<feature type="coiled-coil region" evidence="1">
    <location>
        <begin position="398"/>
        <end position="486"/>
    </location>
</feature>
<proteinExistence type="predicted"/>
<dbReference type="PANTHER" id="PTHR18871:SF2">
    <property type="entry name" value="CENTROSOMAL PROTEIN OF 112 KDA"/>
    <property type="match status" value="1"/>
</dbReference>
<dbReference type="InterPro" id="IPR055310">
    <property type="entry name" value="CEP112"/>
</dbReference>
<feature type="coiled-coil region" evidence="1">
    <location>
        <begin position="866"/>
        <end position="893"/>
    </location>
</feature>
<reference evidence="3 4" key="1">
    <citation type="submission" date="2024-02" db="EMBL/GenBank/DDBJ databases">
        <authorList>
            <person name="Daric V."/>
            <person name="Darras S."/>
        </authorList>
    </citation>
    <scope>NUCLEOTIDE SEQUENCE [LARGE SCALE GENOMIC DNA]</scope>
</reference>
<sequence>MDSRIMRMDSEFDKILVDIKPHLLKLPHKTERQQCALWIKKLCEPVGSSTARKNRNMYAKLLLHMLHRGVIENPFSSKPDSGPLQTLPSYMTLFFEDTTSAIPTKGLGLRDNFEDELAITATPDWARDVLQTSSETFSGERENTDPVKKYNFTRQPQQKYGGETFQPIHFSTIGKSFDSHGGKHGISSFRDEQSLINMHEKEIEMKTKVLEARFHEEKLSLQHKHDLAVQKILDRKNSEIDELKRHYKGKEKEYDDNKRKLERKVQVAVKEVQAIKENKEKEIEDLNTLIDEKTESLRTEYEAKIQDMIGSMEREKYELQKGHTKSIQDLLEDTNQRLTNMEDEYNSQSQATKVVVGELERHVAQLTQETESMASARQVVISEKQQLEMEQSRIVKELQLTKTKCENLQDELNKVRQEYSNTIRSLSTKNDANIEYLKQEQSISSTRAHETIRDLEDQIQSLKHAVQDSEQQRAREIREKESLHQQDTMSMQHLHDKQMHSLRSEWDHERTQLNKATKALEDVVKEKDEQIVKLTLSQKQSTVQAEQAIESYKKQVSDAQQKVYADMRSQLEKVELDLEQSKINRTKLQEEFKKELDELKERHNDEMAETKVMYEHDVGVMTQRYTVDRDKLVRDYENQLSSGESRLRDALEQQEKIAEERRLQHQEVMSNMEQQIRELREELVSANALRRQQLVELGLLREEERQKAARDHDLSVQRLESEIDRQRMELHQQHASELEQQASKTKNRFEQLESEYRERLDRAHERMLEAQNKEAQMREAMIQARNETEEQLLNNAAKLEEEQSRQKTEHNSLILNLQASLERERTEHHQLQRHSQQIEYDLKQNLSRVKLECEERLKGLLPNALKVNLEETIACLRSQIKSLQQRIDVLEDFDDLERVKSIGTDSSLNL</sequence>
<name>A0ABP0G036_CLALP</name>
<organism evidence="3 4">
    <name type="scientific">Clavelina lepadiformis</name>
    <name type="common">Light-bulb sea squirt</name>
    <name type="synonym">Ascidia lepadiformis</name>
    <dbReference type="NCBI Taxonomy" id="159417"/>
    <lineage>
        <taxon>Eukaryota</taxon>
        <taxon>Metazoa</taxon>
        <taxon>Chordata</taxon>
        <taxon>Tunicata</taxon>
        <taxon>Ascidiacea</taxon>
        <taxon>Aplousobranchia</taxon>
        <taxon>Clavelinidae</taxon>
        <taxon>Clavelina</taxon>
    </lineage>
</organism>
<protein>
    <recommendedName>
        <fullName evidence="2">DUF4485 domain-containing protein</fullName>
    </recommendedName>
</protein>